<dbReference type="Pfam" id="PF12837">
    <property type="entry name" value="Fer4_6"/>
    <property type="match status" value="1"/>
</dbReference>
<dbReference type="SUPFAM" id="SSF54862">
    <property type="entry name" value="4Fe-4S ferredoxins"/>
    <property type="match status" value="1"/>
</dbReference>
<evidence type="ECO:0000259" key="1">
    <source>
        <dbReference type="PROSITE" id="PS51379"/>
    </source>
</evidence>
<proteinExistence type="predicted"/>
<dbReference type="Gene3D" id="3.30.70.20">
    <property type="match status" value="1"/>
</dbReference>
<feature type="domain" description="4Fe-4S ferredoxin-type" evidence="1">
    <location>
        <begin position="2"/>
        <end position="28"/>
    </location>
</feature>
<keyword evidence="4" id="KW-1185">Reference proteome</keyword>
<accession>A0A1T4NM28</accession>
<dbReference type="EMBL" id="FUWU01000026">
    <property type="protein sequence ID" value="SJZ80252.1"/>
    <property type="molecule type" value="Genomic_DNA"/>
</dbReference>
<gene>
    <name evidence="3" type="ORF">SAMN02745108_01641</name>
    <name evidence="2" type="ORF">SAMN05720469_10987</name>
</gene>
<dbReference type="Proteomes" id="UP000190449">
    <property type="component" value="Unassembled WGS sequence"/>
</dbReference>
<sequence>MKKLYHDREKCLECAGCVGVCASMALDMFGLDLQIDDAKCVRCGLCCKACPAGALTLREVEE</sequence>
<feature type="domain" description="4Fe-4S ferredoxin-type" evidence="1">
    <location>
        <begin position="31"/>
        <end position="60"/>
    </location>
</feature>
<evidence type="ECO:0000313" key="4">
    <source>
        <dbReference type="Proteomes" id="UP000184275"/>
    </source>
</evidence>
<reference evidence="4" key="2">
    <citation type="submission" date="2016-11" db="EMBL/GenBank/DDBJ databases">
        <authorList>
            <person name="Varghese N."/>
            <person name="Submissions S."/>
        </authorList>
    </citation>
    <scope>NUCLEOTIDE SEQUENCE [LARGE SCALE GENOMIC DNA]</scope>
    <source>
        <strain evidence="4">UWOS</strain>
    </source>
</reference>
<dbReference type="PROSITE" id="PS51379">
    <property type="entry name" value="4FE4S_FER_2"/>
    <property type="match status" value="2"/>
</dbReference>
<organism evidence="2 4">
    <name type="scientific">Fibrobacter intestinalis</name>
    <dbReference type="NCBI Taxonomy" id="28122"/>
    <lineage>
        <taxon>Bacteria</taxon>
        <taxon>Pseudomonadati</taxon>
        <taxon>Fibrobacterota</taxon>
        <taxon>Fibrobacteria</taxon>
        <taxon>Fibrobacterales</taxon>
        <taxon>Fibrobacteraceae</taxon>
        <taxon>Fibrobacter</taxon>
    </lineage>
</organism>
<evidence type="ECO:0000313" key="2">
    <source>
        <dbReference type="EMBL" id="SHK55084.1"/>
    </source>
</evidence>
<dbReference type="InterPro" id="IPR017896">
    <property type="entry name" value="4Fe4S_Fe-S-bd"/>
</dbReference>
<evidence type="ECO:0000313" key="3">
    <source>
        <dbReference type="EMBL" id="SJZ80252.1"/>
    </source>
</evidence>
<accession>A0A1M6TDY9</accession>
<protein>
    <submittedName>
        <fullName evidence="2">4Fe-4S binding domain-containing protein</fullName>
    </submittedName>
</protein>
<dbReference type="STRING" id="28122.SAMN02745108_01641"/>
<dbReference type="AlphaFoldDB" id="A0A1M6TDY9"/>
<dbReference type="Proteomes" id="UP000184275">
    <property type="component" value="Unassembled WGS sequence"/>
</dbReference>
<evidence type="ECO:0000313" key="5">
    <source>
        <dbReference type="Proteomes" id="UP000190449"/>
    </source>
</evidence>
<name>A0A1M6TDY9_9BACT</name>
<reference evidence="3 5" key="3">
    <citation type="submission" date="2017-02" db="EMBL/GenBank/DDBJ databases">
        <authorList>
            <person name="Peterson S.W."/>
        </authorList>
    </citation>
    <scope>NUCLEOTIDE SEQUENCE [LARGE SCALE GENOMIC DNA]</scope>
    <source>
        <strain evidence="3 5">ATCC 43854</strain>
    </source>
</reference>
<dbReference type="EMBL" id="FRAW01000009">
    <property type="protein sequence ID" value="SHK55084.1"/>
    <property type="molecule type" value="Genomic_DNA"/>
</dbReference>
<dbReference type="RefSeq" id="WP_073303573.1">
    <property type="nucleotide sequence ID" value="NZ_FRAW01000009.1"/>
</dbReference>
<reference evidence="2" key="1">
    <citation type="submission" date="2016-11" db="EMBL/GenBank/DDBJ databases">
        <authorList>
            <person name="Jaros S."/>
            <person name="Januszkiewicz K."/>
            <person name="Wedrychowicz H."/>
        </authorList>
    </citation>
    <scope>NUCLEOTIDE SEQUENCE [LARGE SCALE GENOMIC DNA]</scope>
    <source>
        <strain evidence="2">UWOS</strain>
    </source>
</reference>